<dbReference type="AlphaFoldDB" id="A0AAN7NXU0"/>
<proteinExistence type="predicted"/>
<comment type="caution">
    <text evidence="1">The sequence shown here is derived from an EMBL/GenBank/DDBJ whole genome shotgun (WGS) entry which is preliminary data.</text>
</comment>
<accession>A0AAN7NXU0</accession>
<feature type="non-terminal residue" evidence="1">
    <location>
        <position position="165"/>
    </location>
</feature>
<keyword evidence="2" id="KW-1185">Reference proteome</keyword>
<sequence>MELLEQVKRRATKMTRGLEHLSYEERPREACSDRTRGNSFKLKEGRFRLDLRKKFFTVRVNNRVIEAFRLEKTLKIIESNCKPNTAKSTINHVPKRHIYMSFKYPQRWRLNHFLGQPVPMLDNPFSEQIFPNIQSKPPLAQLFPLILSLVTWEKRLTRTSLQPSF</sequence>
<reference evidence="1 2" key="1">
    <citation type="journal article" date="2023" name="J. Hered.">
        <title>Chromosome-level genome of the wood stork (Mycteria americana) provides insight into avian chromosome evolution.</title>
        <authorList>
            <person name="Flamio R. Jr."/>
            <person name="Ramstad K.M."/>
        </authorList>
    </citation>
    <scope>NUCLEOTIDE SEQUENCE [LARGE SCALE GENOMIC DNA]</scope>
    <source>
        <strain evidence="1">JAX WOST 10</strain>
    </source>
</reference>
<evidence type="ECO:0000313" key="1">
    <source>
        <dbReference type="EMBL" id="KAK4818843.1"/>
    </source>
</evidence>
<protein>
    <submittedName>
        <fullName evidence="1">Uncharacterized protein</fullName>
    </submittedName>
</protein>
<gene>
    <name evidence="1" type="ORF">QYF61_020062</name>
</gene>
<dbReference type="EMBL" id="JAUNZN010000007">
    <property type="protein sequence ID" value="KAK4818843.1"/>
    <property type="molecule type" value="Genomic_DNA"/>
</dbReference>
<name>A0AAN7NXU0_MYCAM</name>
<evidence type="ECO:0000313" key="2">
    <source>
        <dbReference type="Proteomes" id="UP001333110"/>
    </source>
</evidence>
<dbReference type="Proteomes" id="UP001333110">
    <property type="component" value="Unassembled WGS sequence"/>
</dbReference>
<organism evidence="1 2">
    <name type="scientific">Mycteria americana</name>
    <name type="common">Wood stork</name>
    <dbReference type="NCBI Taxonomy" id="33587"/>
    <lineage>
        <taxon>Eukaryota</taxon>
        <taxon>Metazoa</taxon>
        <taxon>Chordata</taxon>
        <taxon>Craniata</taxon>
        <taxon>Vertebrata</taxon>
        <taxon>Euteleostomi</taxon>
        <taxon>Archelosauria</taxon>
        <taxon>Archosauria</taxon>
        <taxon>Dinosauria</taxon>
        <taxon>Saurischia</taxon>
        <taxon>Theropoda</taxon>
        <taxon>Coelurosauria</taxon>
        <taxon>Aves</taxon>
        <taxon>Neognathae</taxon>
        <taxon>Neoaves</taxon>
        <taxon>Aequornithes</taxon>
        <taxon>Ciconiiformes</taxon>
        <taxon>Ciconiidae</taxon>
        <taxon>Mycteria</taxon>
    </lineage>
</organism>